<dbReference type="EMBL" id="VNHU01000004">
    <property type="protein sequence ID" value="TYP74254.1"/>
    <property type="molecule type" value="Genomic_DNA"/>
</dbReference>
<dbReference type="Proteomes" id="UP000324376">
    <property type="component" value="Unassembled WGS sequence"/>
</dbReference>
<dbReference type="RefSeq" id="WP_148782372.1">
    <property type="nucleotide sequence ID" value="NZ_VNHU01000004.1"/>
</dbReference>
<dbReference type="AlphaFoldDB" id="A0A5S5C4J1"/>
<evidence type="ECO:0000313" key="2">
    <source>
        <dbReference type="Proteomes" id="UP000324376"/>
    </source>
</evidence>
<sequence length="132" mass="15422">MKNVGIWIDKEKTKIVDLEKDTIETVFSEIEDFHIQGGSGTRFKGGPQDVVQDSKYLEREKHQTKAYFKKIIPFLDEANSIVIFGPAETGEKLRKELSENHPMIIKKLREVQKADSMTDNQMKAWVREYYRN</sequence>
<accession>A0A5S5C4J1</accession>
<keyword evidence="2" id="KW-1185">Reference proteome</keyword>
<protein>
    <recommendedName>
        <fullName evidence="3">Protein required for attachment to host cells</fullName>
    </recommendedName>
</protein>
<reference evidence="1 2" key="1">
    <citation type="submission" date="2019-07" db="EMBL/GenBank/DDBJ databases">
        <title>Genomic Encyclopedia of Archaeal and Bacterial Type Strains, Phase II (KMG-II): from individual species to whole genera.</title>
        <authorList>
            <person name="Goeker M."/>
        </authorList>
    </citation>
    <scope>NUCLEOTIDE SEQUENCE [LARGE SCALE GENOMIC DNA]</scope>
    <source>
        <strain evidence="1 2">DSM 17527</strain>
    </source>
</reference>
<name>A0A5S5C4J1_9FLAO</name>
<dbReference type="InterPro" id="IPR042226">
    <property type="entry name" value="eFR1_2_sf"/>
</dbReference>
<dbReference type="Gene3D" id="3.30.420.60">
    <property type="entry name" value="eRF1 domain 2"/>
    <property type="match status" value="1"/>
</dbReference>
<proteinExistence type="predicted"/>
<organism evidence="1 2">
    <name type="scientific">Aquimarina intermedia</name>
    <dbReference type="NCBI Taxonomy" id="350814"/>
    <lineage>
        <taxon>Bacteria</taxon>
        <taxon>Pseudomonadati</taxon>
        <taxon>Bacteroidota</taxon>
        <taxon>Flavobacteriia</taxon>
        <taxon>Flavobacteriales</taxon>
        <taxon>Flavobacteriaceae</taxon>
        <taxon>Aquimarina</taxon>
    </lineage>
</organism>
<dbReference type="OrthoDB" id="594984at2"/>
<comment type="caution">
    <text evidence="1">The sequence shown here is derived from an EMBL/GenBank/DDBJ whole genome shotgun (WGS) entry which is preliminary data.</text>
</comment>
<evidence type="ECO:0000313" key="1">
    <source>
        <dbReference type="EMBL" id="TYP74254.1"/>
    </source>
</evidence>
<dbReference type="SUPFAM" id="SSF53137">
    <property type="entry name" value="Translational machinery components"/>
    <property type="match status" value="1"/>
</dbReference>
<evidence type="ECO:0008006" key="3">
    <source>
        <dbReference type="Google" id="ProtNLM"/>
    </source>
</evidence>
<gene>
    <name evidence="1" type="ORF">BD809_10472</name>
</gene>